<organism evidence="4 5">
    <name type="scientific">Novymonas esmeraldas</name>
    <dbReference type="NCBI Taxonomy" id="1808958"/>
    <lineage>
        <taxon>Eukaryota</taxon>
        <taxon>Discoba</taxon>
        <taxon>Euglenozoa</taxon>
        <taxon>Kinetoplastea</taxon>
        <taxon>Metakinetoplastina</taxon>
        <taxon>Trypanosomatida</taxon>
        <taxon>Trypanosomatidae</taxon>
        <taxon>Novymonas</taxon>
    </lineage>
</organism>
<name>A0AAW0EMC2_9TRYP</name>
<feature type="transmembrane region" description="Helical" evidence="2">
    <location>
        <begin position="472"/>
        <end position="495"/>
    </location>
</feature>
<evidence type="ECO:0008006" key="6">
    <source>
        <dbReference type="Google" id="ProtNLM"/>
    </source>
</evidence>
<proteinExistence type="predicted"/>
<feature type="compositionally biased region" description="Low complexity" evidence="1">
    <location>
        <begin position="646"/>
        <end position="655"/>
    </location>
</feature>
<dbReference type="Proteomes" id="UP001430356">
    <property type="component" value="Unassembled WGS sequence"/>
</dbReference>
<protein>
    <recommendedName>
        <fullName evidence="6">Membrane-associated protein</fullName>
    </recommendedName>
</protein>
<evidence type="ECO:0000256" key="2">
    <source>
        <dbReference type="SAM" id="Phobius"/>
    </source>
</evidence>
<gene>
    <name evidence="4" type="ORF">NESM_000345600</name>
</gene>
<dbReference type="EMBL" id="JAECZO010000034">
    <property type="protein sequence ID" value="KAK7194306.1"/>
    <property type="molecule type" value="Genomic_DNA"/>
</dbReference>
<keyword evidence="2" id="KW-1133">Transmembrane helix</keyword>
<evidence type="ECO:0000313" key="4">
    <source>
        <dbReference type="EMBL" id="KAK7194306.1"/>
    </source>
</evidence>
<evidence type="ECO:0000313" key="5">
    <source>
        <dbReference type="Proteomes" id="UP001430356"/>
    </source>
</evidence>
<feature type="region of interest" description="Disordered" evidence="1">
    <location>
        <begin position="510"/>
        <end position="744"/>
    </location>
</feature>
<dbReference type="AlphaFoldDB" id="A0AAW0EMC2"/>
<reference evidence="4 5" key="1">
    <citation type="journal article" date="2021" name="MBio">
        <title>A New Model Trypanosomatid, Novymonas esmeraldas: Genomic Perception of Its 'Candidatus Pandoraea novymonadis' Endosymbiont.</title>
        <authorList>
            <person name="Zakharova A."/>
            <person name="Saura A."/>
            <person name="Butenko A."/>
            <person name="Podesvova L."/>
            <person name="Warmusova S."/>
            <person name="Kostygov A.Y."/>
            <person name="Nenarokova A."/>
            <person name="Lukes J."/>
            <person name="Opperdoes F.R."/>
            <person name="Yurchenko V."/>
        </authorList>
    </citation>
    <scope>NUCLEOTIDE SEQUENCE [LARGE SCALE GENOMIC DNA]</scope>
    <source>
        <strain evidence="4 5">E262AT.01</strain>
    </source>
</reference>
<feature type="compositionally biased region" description="Basic and acidic residues" evidence="1">
    <location>
        <begin position="520"/>
        <end position="533"/>
    </location>
</feature>
<accession>A0AAW0EMC2</accession>
<sequence>MDAHVPASRLGAARQPRTPLPLLLFAVLLLHLVLHIAPVQAATINTNGWMSGPAAMWSSITSDSTATTAMEAAAQQDFNDAVQAVDSGASVSVTGLSAYTAPSSGPAFGANIAFSVTTATLTAAQVLAAVRGSSMPNVNSNLNSVVGFNPHVRVLAADEPQNMASVGPVLLPLTGSTYLWQVIFDTIGASGMQTFLIPFGNDIQMSVDAPDTSYLIVPTPGTNVVNASSCYMSYSVWSYPGATVTPSTSDGLLLLAMGSTLPQFNSYVSSLETVYPTLSGFSDLFPAKIVPATPLPGDPFDGSSSSDDTLATLSTITGEYLLLFGGDTNSWARVWANKRTDVINSIESAAQSVLHRRTFVNDVVVMSGTAVAGGTEGLSGLQVLCQVIQGITNISNHPWTPEEVVSMLLQGDYSATQSLYTSGSAGLASPAQRRAMAVQPVLLASGGSASAAGSLTTTGINYNFSSTLSKEMIGIIIMAACIVGLSLITVIVFVGCCCCCPQCIRDGTGDAKSLPQSHSPNDREHADREHPAETNDDAAAALGGASSDSAVGANRDIAVDEESGSPAEGRVMRRESGYPEAAYLQPQPGDSAASSKGNTAFGDAAKPNNVGIKAPAPTTARGVPMEEVAENPLRARTSPEPRADNDSTTTASDTRAQQHQERHTQLNSGAVPSPGSAQPLMFGNAPAVSPTNSGQLRLSQRISPMNSVTPSAGAAAAATSSSALPPPAYPLPHSGAPPLYHGQS</sequence>
<feature type="compositionally biased region" description="Low complexity" evidence="1">
    <location>
        <begin position="537"/>
        <end position="553"/>
    </location>
</feature>
<comment type="caution">
    <text evidence="4">The sequence shown here is derived from an EMBL/GenBank/DDBJ whole genome shotgun (WGS) entry which is preliminary data.</text>
</comment>
<evidence type="ECO:0000256" key="3">
    <source>
        <dbReference type="SAM" id="SignalP"/>
    </source>
</evidence>
<feature type="compositionally biased region" description="Low complexity" evidence="1">
    <location>
        <begin position="709"/>
        <end position="723"/>
    </location>
</feature>
<keyword evidence="3" id="KW-0732">Signal</keyword>
<feature type="signal peptide" evidence="3">
    <location>
        <begin position="1"/>
        <end position="41"/>
    </location>
</feature>
<evidence type="ECO:0000256" key="1">
    <source>
        <dbReference type="SAM" id="MobiDB-lite"/>
    </source>
</evidence>
<feature type="chain" id="PRO_5043911838" description="Membrane-associated protein" evidence="3">
    <location>
        <begin position="42"/>
        <end position="744"/>
    </location>
</feature>
<keyword evidence="2" id="KW-0472">Membrane</keyword>
<feature type="compositionally biased region" description="Polar residues" evidence="1">
    <location>
        <begin position="689"/>
        <end position="708"/>
    </location>
</feature>
<keyword evidence="5" id="KW-1185">Reference proteome</keyword>
<keyword evidence="2" id="KW-0812">Transmembrane</keyword>